<dbReference type="InterPro" id="IPR032907">
    <property type="entry name" value="CetZ"/>
</dbReference>
<feature type="compositionally biased region" description="Acidic residues" evidence="7">
    <location>
        <begin position="383"/>
        <end position="394"/>
    </location>
</feature>
<dbReference type="InterPro" id="IPR036525">
    <property type="entry name" value="Tubulin/FtsZ_GTPase_sf"/>
</dbReference>
<evidence type="ECO:0000313" key="10">
    <source>
        <dbReference type="Proteomes" id="UP000011867"/>
    </source>
</evidence>
<dbReference type="HAMAP" id="MF_01946">
    <property type="entry name" value="CetZ"/>
    <property type="match status" value="1"/>
</dbReference>
<dbReference type="GO" id="GO:0005525">
    <property type="term" value="F:GTP binding"/>
    <property type="evidence" value="ECO:0007669"/>
    <property type="project" value="UniProtKB-UniRule"/>
</dbReference>
<comment type="caution">
    <text evidence="6">Lacks conserved residue(s) required for the propagation of feature annotation.</text>
</comment>
<comment type="subcellular location">
    <subcellularLocation>
        <location evidence="6">Cytoplasm</location>
    </subcellularLocation>
</comment>
<dbReference type="GO" id="GO:0032153">
    <property type="term" value="C:cell division site"/>
    <property type="evidence" value="ECO:0007669"/>
    <property type="project" value="TreeGrafter"/>
</dbReference>
<dbReference type="CDD" id="cd02202">
    <property type="entry name" value="CetZ_tubulin-like"/>
    <property type="match status" value="1"/>
</dbReference>
<dbReference type="STRING" id="268739.Nmlp_3115"/>
<feature type="binding site" evidence="6">
    <location>
        <position position="171"/>
    </location>
    <ligand>
        <name>GTP</name>
        <dbReference type="ChEBI" id="CHEBI:37565"/>
    </ligand>
</feature>
<feature type="binding site" evidence="6">
    <location>
        <position position="189"/>
    </location>
    <ligand>
        <name>GTP</name>
        <dbReference type="ChEBI" id="CHEBI:37565"/>
    </ligand>
</feature>
<dbReference type="SUPFAM" id="SSF52490">
    <property type="entry name" value="Tubulin nucleotide-binding domain-like"/>
    <property type="match status" value="1"/>
</dbReference>
<dbReference type="InterPro" id="IPR045061">
    <property type="entry name" value="FtsZ/CetZ"/>
</dbReference>
<gene>
    <name evidence="9" type="primary">cetZ2</name>
    <name evidence="6" type="synonym">cetZ</name>
    <name evidence="9" type="synonym">ftsZ4</name>
    <name evidence="9" type="ordered locus">Nmlp_3115</name>
</gene>
<comment type="function">
    <text evidence="6">Involved in cell shape control.</text>
</comment>
<name>M1XL83_NATM8</name>
<dbReference type="GO" id="GO:0005737">
    <property type="term" value="C:cytoplasm"/>
    <property type="evidence" value="ECO:0007669"/>
    <property type="project" value="UniProtKB-SubCell"/>
</dbReference>
<evidence type="ECO:0000256" key="7">
    <source>
        <dbReference type="SAM" id="MobiDB-lite"/>
    </source>
</evidence>
<dbReference type="PROSITE" id="PS00227">
    <property type="entry name" value="TUBULIN"/>
    <property type="match status" value="1"/>
</dbReference>
<dbReference type="Proteomes" id="UP000011867">
    <property type="component" value="Chromosome"/>
</dbReference>
<dbReference type="PANTHER" id="PTHR30314:SF10">
    <property type="entry name" value="TUBULIN-LIKE PROTEIN CETZ"/>
    <property type="match status" value="1"/>
</dbReference>
<dbReference type="PRINTS" id="PR00423">
    <property type="entry name" value="CELLDVISFTSZ"/>
</dbReference>
<dbReference type="KEGG" id="nmo:Nmlp_3115"/>
<sequence length="394" mass="42092">MKLATIGVGNAGSKVVDRMVEFESKTNRSLCRHVHAINTARTDLAKPEYIPEEQRVLVGDTNQKSKGHGVGGDVEIGAEVMSADVDEIRRAFDDIEIHNVDAILVAAGLGGGTGSGGGPVVIDALQDMYDEPVYALGILPGEYEGGRPALNAARSLQSFVNKVDNFIGFDNDAWRAREQTIQEGYESMNRELAARIVTLLAAGETDETDVAENAMDSSDIIRTLATDGVSSIGYAATAVDAQPEGLLDRWGGSGANAEDHLDDASQAKKIKSLVRRATNSRLTLPCAVSSAERVLVVVSGPPSEFSRKGIESARQWLEQEAGTVEILVGDDPREGSSRLAAAVLLSNVSNAPRIETLQNQAVDAQEQIAEQEAAREDKINDLITDENDDLDPVI</sequence>
<dbReference type="GO" id="GO:0051301">
    <property type="term" value="P:cell division"/>
    <property type="evidence" value="ECO:0007669"/>
    <property type="project" value="TreeGrafter"/>
</dbReference>
<keyword evidence="4 6" id="KW-0133">Cell shape</keyword>
<evidence type="ECO:0000256" key="6">
    <source>
        <dbReference type="HAMAP-Rule" id="MF_01946"/>
    </source>
</evidence>
<dbReference type="HOGENOM" id="CLU_058152_0_0_2"/>
<dbReference type="RefSeq" id="WP_015410004.1">
    <property type="nucleotide sequence ID" value="NC_020388.1"/>
</dbReference>
<dbReference type="GO" id="GO:0008360">
    <property type="term" value="P:regulation of cell shape"/>
    <property type="evidence" value="ECO:0007669"/>
    <property type="project" value="UniProtKB-UniRule"/>
</dbReference>
<evidence type="ECO:0000256" key="4">
    <source>
        <dbReference type="ARBA" id="ARBA00022960"/>
    </source>
</evidence>
<evidence type="ECO:0000256" key="5">
    <source>
        <dbReference type="ARBA" id="ARBA00023134"/>
    </source>
</evidence>
<evidence type="ECO:0000259" key="8">
    <source>
        <dbReference type="SMART" id="SM00864"/>
    </source>
</evidence>
<keyword evidence="3 6" id="KW-0547">Nucleotide-binding</keyword>
<dbReference type="eggNOG" id="arCOG02202">
    <property type="taxonomic scope" value="Archaea"/>
</dbReference>
<dbReference type="Gene3D" id="3.40.50.1440">
    <property type="entry name" value="Tubulin/FtsZ, GTPase domain"/>
    <property type="match status" value="1"/>
</dbReference>
<organism evidence="9 10">
    <name type="scientific">Natronomonas moolapensis (strain DSM 18674 / CECT 7526 / JCM 14361 / 8.8.11)</name>
    <dbReference type="NCBI Taxonomy" id="268739"/>
    <lineage>
        <taxon>Archaea</taxon>
        <taxon>Methanobacteriati</taxon>
        <taxon>Methanobacteriota</taxon>
        <taxon>Stenosarchaea group</taxon>
        <taxon>Halobacteria</taxon>
        <taxon>Halobacteriales</taxon>
        <taxon>Natronomonadaceae</taxon>
        <taxon>Natronomonas</taxon>
    </lineage>
</organism>
<evidence type="ECO:0000313" key="9">
    <source>
        <dbReference type="EMBL" id="CCQ37257.1"/>
    </source>
</evidence>
<accession>M1XL83</accession>
<dbReference type="GO" id="GO:0005874">
    <property type="term" value="C:microtubule"/>
    <property type="evidence" value="ECO:0007669"/>
    <property type="project" value="InterPro"/>
</dbReference>
<dbReference type="GO" id="GO:0007017">
    <property type="term" value="P:microtubule-based process"/>
    <property type="evidence" value="ECO:0007669"/>
    <property type="project" value="InterPro"/>
</dbReference>
<dbReference type="GO" id="GO:0003924">
    <property type="term" value="F:GTPase activity"/>
    <property type="evidence" value="ECO:0007669"/>
    <property type="project" value="InterPro"/>
</dbReference>
<dbReference type="AlphaFoldDB" id="M1XL83"/>
<feature type="binding site" evidence="6">
    <location>
        <begin position="112"/>
        <end position="114"/>
    </location>
    <ligand>
        <name>GTP</name>
        <dbReference type="ChEBI" id="CHEBI:37565"/>
    </ligand>
</feature>
<comment type="similarity">
    <text evidence="1 6">Belongs to the CetZ family.</text>
</comment>
<dbReference type="OrthoDB" id="329751at2157"/>
<dbReference type="InterPro" id="IPR037103">
    <property type="entry name" value="Tubulin/FtsZ-like_C"/>
</dbReference>
<dbReference type="Pfam" id="PF00091">
    <property type="entry name" value="Tubulin"/>
    <property type="match status" value="1"/>
</dbReference>
<dbReference type="PANTHER" id="PTHR30314">
    <property type="entry name" value="CELL DIVISION PROTEIN FTSZ-RELATED"/>
    <property type="match status" value="1"/>
</dbReference>
<protein>
    <recommendedName>
        <fullName evidence="6">Tubulin-like protein CetZ</fullName>
    </recommendedName>
</protein>
<feature type="domain" description="Tubulin/FtsZ GTPase" evidence="8">
    <location>
        <begin position="2"/>
        <end position="204"/>
    </location>
</feature>
<keyword evidence="5 6" id="KW-0342">GTP-binding</keyword>
<feature type="binding site" evidence="6">
    <location>
        <position position="144"/>
    </location>
    <ligand>
        <name>GTP</name>
        <dbReference type="ChEBI" id="CHEBI:37565"/>
    </ligand>
</feature>
<keyword evidence="10" id="KW-1185">Reference proteome</keyword>
<dbReference type="SMART" id="SM00864">
    <property type="entry name" value="Tubulin"/>
    <property type="match status" value="1"/>
</dbReference>
<evidence type="ECO:0000256" key="1">
    <source>
        <dbReference type="ARBA" id="ARBA00006877"/>
    </source>
</evidence>
<evidence type="ECO:0000256" key="3">
    <source>
        <dbReference type="ARBA" id="ARBA00022741"/>
    </source>
</evidence>
<dbReference type="Gene3D" id="3.30.1330.20">
    <property type="entry name" value="Tubulin/FtsZ, C-terminal domain"/>
    <property type="match status" value="1"/>
</dbReference>
<dbReference type="InterPro" id="IPR003008">
    <property type="entry name" value="Tubulin_FtsZ_GTPase"/>
</dbReference>
<feature type="region of interest" description="Disordered" evidence="7">
    <location>
        <begin position="373"/>
        <end position="394"/>
    </location>
</feature>
<dbReference type="EMBL" id="HF582854">
    <property type="protein sequence ID" value="CCQ37257.1"/>
    <property type="molecule type" value="Genomic_DNA"/>
</dbReference>
<dbReference type="InterPro" id="IPR048737">
    <property type="entry name" value="CetZ_C"/>
</dbReference>
<evidence type="ECO:0000256" key="2">
    <source>
        <dbReference type="ARBA" id="ARBA00022490"/>
    </source>
</evidence>
<dbReference type="GeneID" id="14651708"/>
<proteinExistence type="inferred from homology"/>
<dbReference type="InterPro" id="IPR017975">
    <property type="entry name" value="Tubulin_CS"/>
</dbReference>
<reference evidence="9 10" key="1">
    <citation type="journal article" date="2013" name="Genome Announc.">
        <title>Genome of the haloarchaeon Natronomonas moolapensis, a neutrophilic member of a previously haloalkaliphilic genus.</title>
        <authorList>
            <person name="Dyall-Smith M.L."/>
            <person name="Pfeiffer F."/>
            <person name="Oberwinkler T."/>
            <person name="Klee K."/>
            <person name="Rampp M."/>
            <person name="Palm P."/>
            <person name="Gross K."/>
            <person name="Schuster S.C."/>
            <person name="Oesterhelt D."/>
        </authorList>
    </citation>
    <scope>NUCLEOTIDE SEQUENCE [LARGE SCALE GENOMIC DNA]</scope>
    <source>
        <strain evidence="10">DSM 18674 / JCM 14361 / 8.8.11</strain>
    </source>
</reference>
<dbReference type="Pfam" id="PF21011">
    <property type="entry name" value="CetZ_C"/>
    <property type="match status" value="1"/>
</dbReference>
<keyword evidence="2 6" id="KW-0963">Cytoplasm</keyword>